<evidence type="ECO:0000256" key="3">
    <source>
        <dbReference type="SAM" id="MobiDB-lite"/>
    </source>
</evidence>
<dbReference type="EMBL" id="SMKL01000032">
    <property type="protein sequence ID" value="TDC50283.1"/>
    <property type="molecule type" value="Genomic_DNA"/>
</dbReference>
<keyword evidence="6" id="KW-1185">Reference proteome</keyword>
<evidence type="ECO:0000313" key="6">
    <source>
        <dbReference type="Proteomes" id="UP000295621"/>
    </source>
</evidence>
<evidence type="ECO:0000259" key="4">
    <source>
        <dbReference type="PROSITE" id="PS51747"/>
    </source>
</evidence>
<name>A0A4R4RP80_9ACTN</name>
<dbReference type="Gene3D" id="3.40.140.10">
    <property type="entry name" value="Cytidine Deaminase, domain 2"/>
    <property type="match status" value="1"/>
</dbReference>
<dbReference type="PANTHER" id="PTHR11079">
    <property type="entry name" value="CYTOSINE DEAMINASE FAMILY MEMBER"/>
    <property type="match status" value="1"/>
</dbReference>
<dbReference type="AlphaFoldDB" id="A0A4R4RP80"/>
<dbReference type="InterPro" id="IPR002125">
    <property type="entry name" value="CMP_dCMP_dom"/>
</dbReference>
<dbReference type="Proteomes" id="UP000295621">
    <property type="component" value="Unassembled WGS sequence"/>
</dbReference>
<feature type="domain" description="CMP/dCMP-type deaminase" evidence="4">
    <location>
        <begin position="24"/>
        <end position="134"/>
    </location>
</feature>
<evidence type="ECO:0000313" key="5">
    <source>
        <dbReference type="EMBL" id="TDC50283.1"/>
    </source>
</evidence>
<dbReference type="PROSITE" id="PS00903">
    <property type="entry name" value="CYT_DCMP_DEAMINASES_1"/>
    <property type="match status" value="1"/>
</dbReference>
<dbReference type="PROSITE" id="PS51747">
    <property type="entry name" value="CYT_DCMP_DEAMINASES_2"/>
    <property type="match status" value="1"/>
</dbReference>
<dbReference type="PANTHER" id="PTHR11079:SF161">
    <property type="entry name" value="CMP_DCMP-TYPE DEAMINASE DOMAIN-CONTAINING PROTEIN"/>
    <property type="match status" value="1"/>
</dbReference>
<dbReference type="CDD" id="cd01285">
    <property type="entry name" value="nucleoside_deaminase"/>
    <property type="match status" value="1"/>
</dbReference>
<organism evidence="5 6">
    <name type="scientific">Jiangella ureilytica</name>
    <dbReference type="NCBI Taxonomy" id="2530374"/>
    <lineage>
        <taxon>Bacteria</taxon>
        <taxon>Bacillati</taxon>
        <taxon>Actinomycetota</taxon>
        <taxon>Actinomycetes</taxon>
        <taxon>Jiangellales</taxon>
        <taxon>Jiangellaceae</taxon>
        <taxon>Jiangella</taxon>
    </lineage>
</organism>
<reference evidence="5 6" key="1">
    <citation type="submission" date="2019-02" db="EMBL/GenBank/DDBJ databases">
        <title>Draft genome sequences of novel Actinobacteria.</title>
        <authorList>
            <person name="Sahin N."/>
            <person name="Ay H."/>
            <person name="Saygin H."/>
        </authorList>
    </citation>
    <scope>NUCLEOTIDE SEQUENCE [LARGE SCALE GENOMIC DNA]</scope>
    <source>
        <strain evidence="5 6">KC603</strain>
    </source>
</reference>
<dbReference type="InterPro" id="IPR016192">
    <property type="entry name" value="APOBEC/CMP_deaminase_Zn-bd"/>
</dbReference>
<sequence length="172" mass="18062">MFRRFRRRGGRMSDGDSDGAAAARGPESHVREAMRLAEEAAAAGNRPFGAVVVDAHGVVVVRERNRVAEWRDPLAHAEINAIRAACRAAGTVTLTGFRLYTNAAPCAMCLSAMVIAGIAVVGYGAPREPGTVPAVGVAELASRSGPNRIEIQSDLVRAEAVAQLKRLTGTAT</sequence>
<feature type="region of interest" description="Disordered" evidence="3">
    <location>
        <begin position="1"/>
        <end position="28"/>
    </location>
</feature>
<comment type="caution">
    <text evidence="5">The sequence shown here is derived from an EMBL/GenBank/DDBJ whole genome shotgun (WGS) entry which is preliminary data.</text>
</comment>
<evidence type="ECO:0000256" key="2">
    <source>
        <dbReference type="ARBA" id="ARBA00022833"/>
    </source>
</evidence>
<feature type="compositionally biased region" description="Basic residues" evidence="3">
    <location>
        <begin position="1"/>
        <end position="10"/>
    </location>
</feature>
<proteinExistence type="predicted"/>
<keyword evidence="1" id="KW-0479">Metal-binding</keyword>
<dbReference type="GO" id="GO:0006152">
    <property type="term" value="P:purine nucleoside catabolic process"/>
    <property type="evidence" value="ECO:0007669"/>
    <property type="project" value="TreeGrafter"/>
</dbReference>
<evidence type="ECO:0000256" key="1">
    <source>
        <dbReference type="ARBA" id="ARBA00022723"/>
    </source>
</evidence>
<dbReference type="SUPFAM" id="SSF53927">
    <property type="entry name" value="Cytidine deaminase-like"/>
    <property type="match status" value="1"/>
</dbReference>
<gene>
    <name evidence="5" type="ORF">E1212_15415</name>
</gene>
<protein>
    <submittedName>
        <fullName evidence="5">Nucleoside deaminase</fullName>
    </submittedName>
</protein>
<dbReference type="GO" id="GO:0047974">
    <property type="term" value="F:guanosine deaminase activity"/>
    <property type="evidence" value="ECO:0007669"/>
    <property type="project" value="TreeGrafter"/>
</dbReference>
<dbReference type="Pfam" id="PF00383">
    <property type="entry name" value="dCMP_cyt_deam_1"/>
    <property type="match status" value="1"/>
</dbReference>
<keyword evidence="2" id="KW-0862">Zinc</keyword>
<dbReference type="InterPro" id="IPR016193">
    <property type="entry name" value="Cytidine_deaminase-like"/>
</dbReference>
<dbReference type="GO" id="GO:0008270">
    <property type="term" value="F:zinc ion binding"/>
    <property type="evidence" value="ECO:0007669"/>
    <property type="project" value="InterPro"/>
</dbReference>
<dbReference type="OrthoDB" id="9802676at2"/>
<accession>A0A4R4RP80</accession>